<dbReference type="GO" id="GO:0005634">
    <property type="term" value="C:nucleus"/>
    <property type="evidence" value="ECO:0007669"/>
    <property type="project" value="UniProtKB-SubCell"/>
</dbReference>
<dbReference type="FunFam" id="3.90.70.10:FF:000005">
    <property type="entry name" value="Ubiquitin carboxyl-terminal hydrolase 7"/>
    <property type="match status" value="1"/>
</dbReference>
<name>A0AAD7XU09_9FUNG</name>
<evidence type="ECO:0000313" key="12">
    <source>
        <dbReference type="EMBL" id="KAJ8652853.1"/>
    </source>
</evidence>
<evidence type="ECO:0000256" key="2">
    <source>
        <dbReference type="ARBA" id="ARBA00004123"/>
    </source>
</evidence>
<dbReference type="GO" id="GO:0016579">
    <property type="term" value="P:protein deubiquitination"/>
    <property type="evidence" value="ECO:0007669"/>
    <property type="project" value="InterPro"/>
</dbReference>
<evidence type="ECO:0000256" key="3">
    <source>
        <dbReference type="ARBA" id="ARBA00009085"/>
    </source>
</evidence>
<dbReference type="InterPro" id="IPR018200">
    <property type="entry name" value="USP_CS"/>
</dbReference>
<evidence type="ECO:0000256" key="6">
    <source>
        <dbReference type="ARBA" id="ARBA00022786"/>
    </source>
</evidence>
<dbReference type="PANTHER" id="PTHR24006:SF644">
    <property type="entry name" value="UBIQUITIN CARBOXYL-TERMINAL HYDROLASE 7"/>
    <property type="match status" value="1"/>
</dbReference>
<evidence type="ECO:0000256" key="4">
    <source>
        <dbReference type="ARBA" id="ARBA00012759"/>
    </source>
</evidence>
<dbReference type="Gene3D" id="3.90.70.10">
    <property type="entry name" value="Cysteine proteinases"/>
    <property type="match status" value="1"/>
</dbReference>
<dbReference type="GO" id="GO:0006508">
    <property type="term" value="P:proteolysis"/>
    <property type="evidence" value="ECO:0007669"/>
    <property type="project" value="UniProtKB-KW"/>
</dbReference>
<feature type="domain" description="USP" evidence="11">
    <location>
        <begin position="238"/>
        <end position="552"/>
    </location>
</feature>
<dbReference type="InterPro" id="IPR008974">
    <property type="entry name" value="TRAF-like"/>
</dbReference>
<dbReference type="Pfam" id="PF00443">
    <property type="entry name" value="UCH"/>
    <property type="match status" value="1"/>
</dbReference>
<feature type="domain" description="MATH" evidence="10">
    <location>
        <begin position="77"/>
        <end position="211"/>
    </location>
</feature>
<comment type="similarity">
    <text evidence="3">Belongs to the peptidase C19 family.</text>
</comment>
<dbReference type="RefSeq" id="XP_058337767.1">
    <property type="nucleotide sequence ID" value="XM_058491492.1"/>
</dbReference>
<keyword evidence="5" id="KW-0645">Protease</keyword>
<dbReference type="Proteomes" id="UP001234581">
    <property type="component" value="Unassembled WGS sequence"/>
</dbReference>
<dbReference type="PROSITE" id="PS00972">
    <property type="entry name" value="USP_1"/>
    <property type="match status" value="1"/>
</dbReference>
<dbReference type="Pfam" id="PF22486">
    <property type="entry name" value="MATH_2"/>
    <property type="match status" value="1"/>
</dbReference>
<dbReference type="GO" id="GO:0005829">
    <property type="term" value="C:cytosol"/>
    <property type="evidence" value="ECO:0007669"/>
    <property type="project" value="TreeGrafter"/>
</dbReference>
<evidence type="ECO:0000259" key="11">
    <source>
        <dbReference type="PROSITE" id="PS50235"/>
    </source>
</evidence>
<reference evidence="12 13" key="1">
    <citation type="submission" date="2023-03" db="EMBL/GenBank/DDBJ databases">
        <title>Genome sequence of Lichtheimia ornata CBS 291.66.</title>
        <authorList>
            <person name="Mohabir J.T."/>
            <person name="Shea T.P."/>
            <person name="Kurbessoian T."/>
            <person name="Berby B."/>
            <person name="Fontaine J."/>
            <person name="Livny J."/>
            <person name="Gnirke A."/>
            <person name="Stajich J.E."/>
            <person name="Cuomo C.A."/>
        </authorList>
    </citation>
    <scope>NUCLEOTIDE SEQUENCE [LARGE SCALE GENOMIC DNA]</scope>
    <source>
        <strain evidence="12">CBS 291.66</strain>
    </source>
</reference>
<dbReference type="InterPro" id="IPR024729">
    <property type="entry name" value="USP7_ICP0-binding_dom"/>
</dbReference>
<comment type="catalytic activity">
    <reaction evidence="1">
        <text>Thiol-dependent hydrolysis of ester, thioester, amide, peptide and isopeptide bonds formed by the C-terminal Gly of ubiquitin (a 76-residue protein attached to proteins as an intracellular targeting signal).</text>
        <dbReference type="EC" id="3.4.19.12"/>
    </reaction>
</comment>
<dbReference type="AlphaFoldDB" id="A0AAD7XU09"/>
<dbReference type="InterPro" id="IPR001394">
    <property type="entry name" value="Peptidase_C19_UCH"/>
</dbReference>
<evidence type="ECO:0000259" key="10">
    <source>
        <dbReference type="PROSITE" id="PS50144"/>
    </source>
</evidence>
<dbReference type="Gene3D" id="2.60.210.10">
    <property type="entry name" value="Apoptosis, Tumor Necrosis Factor Receptor Associated Protein 2, Chain A"/>
    <property type="match status" value="1"/>
</dbReference>
<keyword evidence="9" id="KW-0539">Nucleus</keyword>
<dbReference type="PANTHER" id="PTHR24006">
    <property type="entry name" value="UBIQUITIN CARBOXYL-TERMINAL HYDROLASE"/>
    <property type="match status" value="1"/>
</dbReference>
<gene>
    <name evidence="12" type="ORF">O0I10_011527</name>
</gene>
<accession>A0AAD7XU09</accession>
<dbReference type="GO" id="GO:0031647">
    <property type="term" value="P:regulation of protein stability"/>
    <property type="evidence" value="ECO:0007669"/>
    <property type="project" value="TreeGrafter"/>
</dbReference>
<protein>
    <recommendedName>
        <fullName evidence="4">ubiquitinyl hydrolase 1</fullName>
        <ecNumber evidence="4">3.4.19.12</ecNumber>
    </recommendedName>
</protein>
<sequence length="1164" mass="135182">MTNLDLTCNNPQSNGIDGDIDTCKTRRSRRNVEPIDWGSPNMTTFGPENKQGKSVLTDAMWIAMEEMSTVEEDTIEQKCFHWEIDNWSNLPPEARGPVFQVGGHEWNLLLFPRGNQGFFSHVSVYLELTNAKDAYHPNQHACAQYVILVSSMSDPTNYYCKPGSGRFSNYSKDWGFNDFLPHERLLSFKDDKEHVSVPFLENDQIRFSVIVNVLRDPTGVLWLTDFENYDSREHTGFVGLRNQGATCYMNSLFQSLYCTNAFRKAVYQIPTENDNPTDSIALSMQRLFHNLQFSNNAVDTVEVTKSFKWNSLDTLMQHDVQEFNRLLQDKLEEKMMGTPADGAIRRLFVGRMTSYIRCINVDYQSNHSEDYYDIQLNVKGCKDLEESFKDYVAEETMDGDNKYMAGDHGLQDAKKGVTFESFPPVLHLQLKRFEYDMRRDAMVKINDRHEFPLNIDLEPYLSPNADRSSPHTYALHGVLVHSGNVSSGHYFAFLKPTKDETWLKFDDERVTRATLDHVLENNYGNQTPFGGYFNFQTLRRSSNAYMLVYIRECMVDDILDAVDNCDIPQHLWKRLKEEEMLWQEAQRRREAQQLYLNANVYSSVSFDINKQHGIINERHPGPISMSMPVRKDELYHDFKNEIAKGFYMPTSEIKLWSLITRCNKTLRPERCIDNVANSDTRVEELMQYMTGDSLSLYVEFTKEYEPMPSAIARPWLYSMADDEDEDHDYDFIKFSKDTISTQPKDDNPMLLFIKSFIPESQELHARGTMHAYKHQKIESVMERIRSLAYFYPSTPLALYEEESPYVVKALQIDSTFGESGIETGDIICVQKQLSEHEMEHMRERGLCPTAREYITYLAYQVDVTLQPLNGQEQQLPAITLSLSYTTSYEEIVEELGYHARMDPNYVLLFRPGHAKRETQWVAIRRYEGCTLQDLLTFADPQQPCLGYQLLDITLDEYESQRLISVIICKENLAVNNTHTVKVTTPRSVSFRELWDQLTLESNHDLTNYTGKVRFVVAIHHRFYEAFTMDDLIAYVPEGDKYQIYAEPIPEDEQNVEPDNVLIPVFHYDGDIHHNHSIPFQLMIKKGELFSDTKKRLQARTGLTNEEWGKVKCFFVQDDVVIEELKDNDKLSDRPYTPLNEPALGLNHPERTFKPIFQRPLRIQG</sequence>
<organism evidence="12 13">
    <name type="scientific">Lichtheimia ornata</name>
    <dbReference type="NCBI Taxonomy" id="688661"/>
    <lineage>
        <taxon>Eukaryota</taxon>
        <taxon>Fungi</taxon>
        <taxon>Fungi incertae sedis</taxon>
        <taxon>Mucoromycota</taxon>
        <taxon>Mucoromycotina</taxon>
        <taxon>Mucoromycetes</taxon>
        <taxon>Mucorales</taxon>
        <taxon>Lichtheimiaceae</taxon>
        <taxon>Lichtheimia</taxon>
    </lineage>
</organism>
<dbReference type="EC" id="3.4.19.12" evidence="4"/>
<dbReference type="PROSITE" id="PS50235">
    <property type="entry name" value="USP_3"/>
    <property type="match status" value="1"/>
</dbReference>
<keyword evidence="13" id="KW-1185">Reference proteome</keyword>
<evidence type="ECO:0000256" key="7">
    <source>
        <dbReference type="ARBA" id="ARBA00022801"/>
    </source>
</evidence>
<keyword evidence="6" id="KW-0833">Ubl conjugation pathway</keyword>
<dbReference type="InterPro" id="IPR038765">
    <property type="entry name" value="Papain-like_cys_pep_sf"/>
</dbReference>
<dbReference type="InterPro" id="IPR002083">
    <property type="entry name" value="MATH/TRAF_dom"/>
</dbReference>
<proteinExistence type="inferred from homology"/>
<dbReference type="InterPro" id="IPR050164">
    <property type="entry name" value="Peptidase_C19"/>
</dbReference>
<dbReference type="SUPFAM" id="SSF49599">
    <property type="entry name" value="TRAF domain-like"/>
    <property type="match status" value="1"/>
</dbReference>
<dbReference type="GO" id="GO:0140492">
    <property type="term" value="F:metal-dependent deubiquitinase activity"/>
    <property type="evidence" value="ECO:0007669"/>
    <property type="project" value="UniProtKB-ARBA"/>
</dbReference>
<comment type="subcellular location">
    <subcellularLocation>
        <location evidence="2">Nucleus</location>
    </subcellularLocation>
</comment>
<dbReference type="Pfam" id="PF12436">
    <property type="entry name" value="USP7_ICP0_bdg"/>
    <property type="match status" value="1"/>
</dbReference>
<evidence type="ECO:0000256" key="9">
    <source>
        <dbReference type="ARBA" id="ARBA00023242"/>
    </source>
</evidence>
<evidence type="ECO:0000256" key="5">
    <source>
        <dbReference type="ARBA" id="ARBA00022670"/>
    </source>
</evidence>
<evidence type="ECO:0000256" key="1">
    <source>
        <dbReference type="ARBA" id="ARBA00000707"/>
    </source>
</evidence>
<keyword evidence="8" id="KW-0788">Thiol protease</keyword>
<dbReference type="InterPro" id="IPR028889">
    <property type="entry name" value="USP"/>
</dbReference>
<evidence type="ECO:0000313" key="13">
    <source>
        <dbReference type="Proteomes" id="UP001234581"/>
    </source>
</evidence>
<keyword evidence="7" id="KW-0378">Hydrolase</keyword>
<dbReference type="SUPFAM" id="SSF54001">
    <property type="entry name" value="Cysteine proteinases"/>
    <property type="match status" value="1"/>
</dbReference>
<dbReference type="PROSITE" id="PS50144">
    <property type="entry name" value="MATH"/>
    <property type="match status" value="1"/>
</dbReference>
<dbReference type="EMBL" id="JARTCD010000092">
    <property type="protein sequence ID" value="KAJ8652853.1"/>
    <property type="molecule type" value="Genomic_DNA"/>
</dbReference>
<dbReference type="GO" id="GO:0004843">
    <property type="term" value="F:cysteine-type deubiquitinase activity"/>
    <property type="evidence" value="ECO:0007669"/>
    <property type="project" value="UniProtKB-EC"/>
</dbReference>
<dbReference type="PROSITE" id="PS00973">
    <property type="entry name" value="USP_2"/>
    <property type="match status" value="1"/>
</dbReference>
<dbReference type="CDD" id="cd02659">
    <property type="entry name" value="peptidase_C19C"/>
    <property type="match status" value="1"/>
</dbReference>
<evidence type="ECO:0000256" key="8">
    <source>
        <dbReference type="ARBA" id="ARBA00022807"/>
    </source>
</evidence>
<dbReference type="GeneID" id="83218927"/>
<dbReference type="Gene3D" id="3.10.20.90">
    <property type="entry name" value="Phosphatidylinositol 3-kinase Catalytic Subunit, Chain A, domain 1"/>
    <property type="match status" value="2"/>
</dbReference>
<dbReference type="InterPro" id="IPR029346">
    <property type="entry name" value="USP_C"/>
</dbReference>
<comment type="caution">
    <text evidence="12">The sequence shown here is derived from an EMBL/GenBank/DDBJ whole genome shotgun (WGS) entry which is preliminary data.</text>
</comment>
<dbReference type="Pfam" id="PF14533">
    <property type="entry name" value="USP7_C2"/>
    <property type="match status" value="1"/>
</dbReference>